<dbReference type="RefSeq" id="YP_009831844.1">
    <property type="nucleotide sequence ID" value="NC_048650.1"/>
</dbReference>
<keyword evidence="2" id="KW-1185">Reference proteome</keyword>
<reference evidence="1 2" key="1">
    <citation type="submission" date="2016-09" db="EMBL/GenBank/DDBJ databases">
        <title>Complete Genome Sequence of Streptomyces 5a phage BRock.</title>
        <authorList>
            <person name="Crossman A."/>
            <person name="Baron S."/>
            <person name="Jamdagni P."/>
            <person name="Khatri P."/>
            <person name="Sharma D."/>
            <person name="Pandey M."/>
            <person name="Goyal S."/>
            <person name="Kumar S."/>
            <person name="Phogat A."/>
            <person name="Chawla G."/>
            <person name="Pasricha M."/>
            <person name="Gupta K."/>
            <person name="Bazzad D."/>
            <person name="Aggarwal V."/>
            <person name="Poughat A."/>
            <person name="Singh K."/>
            <person name="Rana P."/>
            <person name="Gautam R."/>
            <person name="Sharma V."/>
            <person name="Tyagi D."/>
            <person name="Shahi A."/>
            <person name="Jangra N."/>
            <person name="Malik M."/>
            <person name="Sidhu P.K."/>
            <person name="Malik S."/>
            <person name="Ghalyan Y."/>
            <person name="Sharma S.S."/>
            <person name="Malik A."/>
            <person name="Chuttani R."/>
            <person name="Bamal N."/>
            <person name="Bhadula D."/>
            <person name="Batra A."/>
            <person name="Temple L."/>
            <person name="Nehra K."/>
        </authorList>
    </citation>
    <scope>NUCLEOTIDE SEQUENCE [LARGE SCALE GENOMIC DNA]</scope>
</reference>
<dbReference type="GeneID" id="55601533"/>
<protein>
    <submittedName>
        <fullName evidence="1">Uncharacterized protein</fullName>
    </submittedName>
</protein>
<evidence type="ECO:0000313" key="2">
    <source>
        <dbReference type="Proteomes" id="UP000224898"/>
    </source>
</evidence>
<evidence type="ECO:0000313" key="1">
    <source>
        <dbReference type="EMBL" id="APC46381.1"/>
    </source>
</evidence>
<organism evidence="1 2">
    <name type="scientific">Streptomyces phage BRock</name>
    <dbReference type="NCBI Taxonomy" id="1913591"/>
    <lineage>
        <taxon>Viruses</taxon>
        <taxon>Duplodnaviria</taxon>
        <taxon>Heunggongvirae</taxon>
        <taxon>Uroviricota</taxon>
        <taxon>Caudoviricetes</taxon>
        <taxon>Borockvirus</taxon>
        <taxon>Borockvirus brock</taxon>
    </lineage>
</organism>
<proteinExistence type="predicted"/>
<name>A0A1J0GW26_9CAUD</name>
<dbReference type="Proteomes" id="UP000224898">
    <property type="component" value="Segment"/>
</dbReference>
<dbReference type="EMBL" id="KX925554">
    <property type="protein sequence ID" value="APC46381.1"/>
    <property type="molecule type" value="Genomic_DNA"/>
</dbReference>
<sequence>MSYYDENMMVAQCACGAIMPSDQFMCEECACRKRGCMLPVRHPHYHCAHCDSADVTSMMGHYRSDDAVTWYFTCDKETKC</sequence>
<accession>A0A1J0GW26</accession>
<dbReference type="KEGG" id="vg:55601533"/>